<evidence type="ECO:0000256" key="2">
    <source>
        <dbReference type="ARBA" id="ARBA00022603"/>
    </source>
</evidence>
<dbReference type="Gene3D" id="2.30.130.60">
    <property type="match status" value="1"/>
</dbReference>
<dbReference type="CDD" id="cd02440">
    <property type="entry name" value="AdoMet_MTases"/>
    <property type="match status" value="1"/>
</dbReference>
<reference evidence="7" key="1">
    <citation type="journal article" date="2019" name="Nat. Med.">
        <title>A library of human gut bacterial isolates paired with longitudinal multiomics data enables mechanistic microbiome research.</title>
        <authorList>
            <person name="Poyet M."/>
            <person name="Groussin M."/>
            <person name="Gibbons S.M."/>
            <person name="Avila-Pacheco J."/>
            <person name="Jiang X."/>
            <person name="Kearney S.M."/>
            <person name="Perrotta A.R."/>
            <person name="Berdy B."/>
            <person name="Zhao S."/>
            <person name="Lieberman T.D."/>
            <person name="Swanson P.K."/>
            <person name="Smith M."/>
            <person name="Roesemann S."/>
            <person name="Alexander J.E."/>
            <person name="Rich S.A."/>
            <person name="Livny J."/>
            <person name="Vlamakis H."/>
            <person name="Clish C."/>
            <person name="Bullock K."/>
            <person name="Deik A."/>
            <person name="Scott J."/>
            <person name="Pierce K.A."/>
            <person name="Xavier R.J."/>
            <person name="Alm E.J."/>
        </authorList>
    </citation>
    <scope>NUCLEOTIDE SEQUENCE</scope>
    <source>
        <strain evidence="7">BIOML-A179</strain>
    </source>
</reference>
<keyword evidence="3 6" id="KW-0808">Transferase</keyword>
<keyword evidence="1" id="KW-0963">Cytoplasm</keyword>
<dbReference type="GO" id="GO:0003723">
    <property type="term" value="F:RNA binding"/>
    <property type="evidence" value="ECO:0007669"/>
    <property type="project" value="UniProtKB-UniRule"/>
</dbReference>
<comment type="similarity">
    <text evidence="6">Belongs to the class I-like SAM-binding methyltransferase superfamily. RsmB/NOP family.</text>
</comment>
<dbReference type="CDD" id="cd21147">
    <property type="entry name" value="RsmF_methylt_CTD1"/>
    <property type="match status" value="1"/>
</dbReference>
<evidence type="ECO:0000256" key="4">
    <source>
        <dbReference type="ARBA" id="ARBA00022691"/>
    </source>
</evidence>
<dbReference type="AlphaFoldDB" id="A0A6I3NAP1"/>
<name>A0A6I3NAP1_9FIRM</name>
<comment type="caution">
    <text evidence="6">Lacks conserved residue(s) required for the propagation of feature annotation.</text>
</comment>
<feature type="binding site" evidence="6">
    <location>
        <position position="178"/>
    </location>
    <ligand>
        <name>S-adenosyl-L-methionine</name>
        <dbReference type="ChEBI" id="CHEBI:59789"/>
    </ligand>
</feature>
<dbReference type="Pfam" id="PF01189">
    <property type="entry name" value="Methyltr_RsmB-F"/>
    <property type="match status" value="1"/>
</dbReference>
<keyword evidence="2 6" id="KW-0489">Methyltransferase</keyword>
<comment type="caution">
    <text evidence="7">The sequence shown here is derived from an EMBL/GenBank/DDBJ whole genome shotgun (WGS) entry which is preliminary data.</text>
</comment>
<dbReference type="RefSeq" id="WP_129821465.1">
    <property type="nucleotide sequence ID" value="NZ_RCYV01000009.1"/>
</dbReference>
<evidence type="ECO:0000256" key="5">
    <source>
        <dbReference type="ARBA" id="ARBA00022884"/>
    </source>
</evidence>
<dbReference type="InterPro" id="IPR027391">
    <property type="entry name" value="Nol1_Nop2_Fmu_2"/>
</dbReference>
<dbReference type="PANTHER" id="PTHR22807">
    <property type="entry name" value="NOP2 YEAST -RELATED NOL1/NOP2/FMU SUN DOMAIN-CONTAINING"/>
    <property type="match status" value="1"/>
</dbReference>
<dbReference type="InterPro" id="IPR023267">
    <property type="entry name" value="RCMT"/>
</dbReference>
<dbReference type="InterPro" id="IPR049560">
    <property type="entry name" value="MeTrfase_RsmB-F_NOP2_cat"/>
</dbReference>
<dbReference type="GO" id="GO:0001510">
    <property type="term" value="P:RNA methylation"/>
    <property type="evidence" value="ECO:0007669"/>
    <property type="project" value="InterPro"/>
</dbReference>
<dbReference type="InterPro" id="IPR031341">
    <property type="entry name" value="Methyltr_RsmF_N"/>
</dbReference>
<dbReference type="GO" id="GO:0008173">
    <property type="term" value="F:RNA methyltransferase activity"/>
    <property type="evidence" value="ECO:0007669"/>
    <property type="project" value="InterPro"/>
</dbReference>
<evidence type="ECO:0000256" key="6">
    <source>
        <dbReference type="PROSITE-ProRule" id="PRU01023"/>
    </source>
</evidence>
<dbReference type="EMBL" id="WMQV01000006">
    <property type="protein sequence ID" value="MTL93705.1"/>
    <property type="molecule type" value="Genomic_DNA"/>
</dbReference>
<dbReference type="PRINTS" id="PR02008">
    <property type="entry name" value="RCMTFAMILY"/>
</dbReference>
<dbReference type="Gene3D" id="3.40.50.150">
    <property type="entry name" value="Vaccinia Virus protein VP39"/>
    <property type="match status" value="1"/>
</dbReference>
<dbReference type="PANTHER" id="PTHR22807:SF30">
    <property type="entry name" value="28S RRNA (CYTOSINE(4447)-C(5))-METHYLTRANSFERASE-RELATED"/>
    <property type="match status" value="1"/>
</dbReference>
<keyword evidence="5 6" id="KW-0694">RNA-binding</keyword>
<sequence length="455" mass="51820">MSLPQDFLDKMQQLLGEEFDEFIKSYDHEKSHGLRLNLLKTSMESFKEKNKLTLDSIPWVEEGFFYKGEERPGKHPYHEAGVYYIQEPSAMSVGAFVEAKPGEKVLDLCAAPGGKSTHVASQLGQKGLLVANEIYPQRAKILSQNIERMGVKNAIVLNETPARLAKHFPLYFDRIVVDAPCSGEGMFRKDVVAQEEWSLENVKLCATRQNEILEEAAKMLKPGGRLVYSTCTFAPEENEQAIAQFISHHPEFEIESVNAYESFKPGRGEWSQIAVEGIEKTYRLWPHYINGEGHYLAVLRKVCGEDADLKREYVKPLKKDKSLNDFFDFAKDTLKDVPHGDFLLFGSELYLVPEGMLTFDKLKVVRAGWHLGTFKKNRFEPSHALALSLRPEDVKHYVSYPQDSNEIKSYLKGETLSHEGDKGWYLVCVDGYSLGWAKLVNGTLKNHYPKGLRWM</sequence>
<feature type="active site" description="Nucleophile" evidence="6">
    <location>
        <position position="231"/>
    </location>
</feature>
<proteinExistence type="inferred from homology"/>
<dbReference type="InterPro" id="IPR001678">
    <property type="entry name" value="MeTrfase_RsmB-F_NOP2_dom"/>
</dbReference>
<dbReference type="Pfam" id="PF17125">
    <property type="entry name" value="Methyltr_RsmF_N"/>
    <property type="match status" value="1"/>
</dbReference>
<evidence type="ECO:0000256" key="1">
    <source>
        <dbReference type="ARBA" id="ARBA00022490"/>
    </source>
</evidence>
<keyword evidence="4 6" id="KW-0949">S-adenosyl-L-methionine</keyword>
<dbReference type="InterPro" id="IPR031340">
    <property type="entry name" value="RsmF_methylt_CI"/>
</dbReference>
<dbReference type="Gene3D" id="3.30.70.1170">
    <property type="entry name" value="Sun protein, domain 3"/>
    <property type="match status" value="1"/>
</dbReference>
<dbReference type="SUPFAM" id="SSF53335">
    <property type="entry name" value="S-adenosyl-L-methionine-dependent methyltransferases"/>
    <property type="match status" value="1"/>
</dbReference>
<dbReference type="Pfam" id="PF13636">
    <property type="entry name" value="Methyltranf_PUA"/>
    <property type="match status" value="1"/>
</dbReference>
<organism evidence="7">
    <name type="scientific">Turicibacter sanguinis</name>
    <dbReference type="NCBI Taxonomy" id="154288"/>
    <lineage>
        <taxon>Bacteria</taxon>
        <taxon>Bacillati</taxon>
        <taxon>Bacillota</taxon>
        <taxon>Erysipelotrichia</taxon>
        <taxon>Erysipelotrichales</taxon>
        <taxon>Turicibacteraceae</taxon>
        <taxon>Turicibacter</taxon>
    </lineage>
</organism>
<protein>
    <submittedName>
        <fullName evidence="7">RNA methyltransferase</fullName>
    </submittedName>
</protein>
<evidence type="ECO:0000256" key="3">
    <source>
        <dbReference type="ARBA" id="ARBA00022679"/>
    </source>
</evidence>
<evidence type="ECO:0000313" key="7">
    <source>
        <dbReference type="EMBL" id="MTL93705.1"/>
    </source>
</evidence>
<dbReference type="InterPro" id="IPR029063">
    <property type="entry name" value="SAM-dependent_MTases_sf"/>
</dbReference>
<feature type="binding site" evidence="6">
    <location>
        <begin position="109"/>
        <end position="115"/>
    </location>
    <ligand>
        <name>S-adenosyl-L-methionine</name>
        <dbReference type="ChEBI" id="CHEBI:59789"/>
    </ligand>
</feature>
<feature type="binding site" evidence="6">
    <location>
        <position position="133"/>
    </location>
    <ligand>
        <name>S-adenosyl-L-methionine</name>
        <dbReference type="ChEBI" id="CHEBI:59789"/>
    </ligand>
</feature>
<gene>
    <name evidence="7" type="ORF">GMA64_04120</name>
</gene>
<accession>A0A6I3NAP1</accession>
<dbReference type="PROSITE" id="PS51686">
    <property type="entry name" value="SAM_MT_RSMB_NOP"/>
    <property type="match status" value="1"/>
</dbReference>
<dbReference type="Pfam" id="PF17126">
    <property type="entry name" value="RsmF_methylt_CI"/>
    <property type="match status" value="1"/>
</dbReference>